<organism evidence="2 3">
    <name type="scientific">Cricetulus griseus</name>
    <name type="common">Chinese hamster</name>
    <name type="synonym">Cricetulus barabensis griseus</name>
    <dbReference type="NCBI Taxonomy" id="10029"/>
    <lineage>
        <taxon>Eukaryota</taxon>
        <taxon>Metazoa</taxon>
        <taxon>Chordata</taxon>
        <taxon>Craniata</taxon>
        <taxon>Vertebrata</taxon>
        <taxon>Euteleostomi</taxon>
        <taxon>Mammalia</taxon>
        <taxon>Eutheria</taxon>
        <taxon>Euarchontoglires</taxon>
        <taxon>Glires</taxon>
        <taxon>Rodentia</taxon>
        <taxon>Myomorpha</taxon>
        <taxon>Muroidea</taxon>
        <taxon>Cricetidae</taxon>
        <taxon>Cricetinae</taxon>
        <taxon>Cricetulus</taxon>
    </lineage>
</organism>
<sequence>MNVEALALDPFFWVHAGEGVMPMQIVQQEVYTFQVVSKEASLGRTLLTQAVSSTSNTGKEMDVQYGKKGGSPEGSQNA</sequence>
<evidence type="ECO:0000313" key="3">
    <source>
        <dbReference type="Proteomes" id="UP000001075"/>
    </source>
</evidence>
<proteinExistence type="predicted"/>
<dbReference type="AlphaFoldDB" id="G3GWP6"/>
<reference evidence="3" key="1">
    <citation type="journal article" date="2011" name="Nat. Biotechnol.">
        <title>The genomic sequence of the Chinese hamster ovary (CHO)-K1 cell line.</title>
        <authorList>
            <person name="Xu X."/>
            <person name="Nagarajan H."/>
            <person name="Lewis N.E."/>
            <person name="Pan S."/>
            <person name="Cai Z."/>
            <person name="Liu X."/>
            <person name="Chen W."/>
            <person name="Xie M."/>
            <person name="Wang W."/>
            <person name="Hammond S."/>
            <person name="Andersen M.R."/>
            <person name="Neff N."/>
            <person name="Passarelli B."/>
            <person name="Koh W."/>
            <person name="Fan H.C."/>
            <person name="Wang J."/>
            <person name="Gui Y."/>
            <person name="Lee K.H."/>
            <person name="Betenbaugh M.J."/>
            <person name="Quake S.R."/>
            <person name="Famili I."/>
            <person name="Palsson B.O."/>
            <person name="Wang J."/>
        </authorList>
    </citation>
    <scope>NUCLEOTIDE SEQUENCE [LARGE SCALE GENOMIC DNA]</scope>
    <source>
        <strain evidence="3">CHO K1 cell line</strain>
    </source>
</reference>
<dbReference type="EMBL" id="JH000053">
    <property type="protein sequence ID" value="EGV97808.1"/>
    <property type="molecule type" value="Genomic_DNA"/>
</dbReference>
<evidence type="ECO:0000313" key="2">
    <source>
        <dbReference type="EMBL" id="EGV97808.1"/>
    </source>
</evidence>
<dbReference type="Proteomes" id="UP000001075">
    <property type="component" value="Unassembled WGS sequence"/>
</dbReference>
<accession>G3GWP6</accession>
<gene>
    <name evidence="2" type="ORF">I79_002175</name>
</gene>
<evidence type="ECO:0000256" key="1">
    <source>
        <dbReference type="SAM" id="MobiDB-lite"/>
    </source>
</evidence>
<name>G3GWP6_CRIGR</name>
<protein>
    <submittedName>
        <fullName evidence="2">Uncharacterized protein</fullName>
    </submittedName>
</protein>
<dbReference type="InParanoid" id="G3GWP6"/>
<feature type="region of interest" description="Disordered" evidence="1">
    <location>
        <begin position="51"/>
        <end position="78"/>
    </location>
</feature>